<sequence length="574" mass="64287">MSVMGMTRSGRVYENPIATNKGKAPAAALEVTPVAAPVPQNKVTEEEAKAFMKVIKGSEYKIVEQMGKSSAHISLLALLLSFEPHREALLKVLTSAQVPREIAPDMIEETVGSIFSSNISFSEDELPSEGYKHTQALHIVCKCNQFIIGQGMIDNGSALNVCTVSTLKQMNVDMSRIKPSKTAIRAFDGSRREVNGEIDLQIEVGPCSFNVTFQVLDIPNAFSLLLERPWINSAGAIPSSLHQKLKFIVEENLITVKGEEDCAIYKETAVPYISIGDDQNLSFYSFETISVIKDYGEIGPSVPTSWWARYYYDYVPGTGLEAHGQGITRPIEIEEYKNNRGLGFRPSCHEILQAHKGRHLHHLAAYYGKLNRGIPVPPLSQVRRTSSGTPLTAPPRIQTTRPLLCQPSMPSPRRLLQGPTSASRRRMRNSTTGPQCCATRLQITFTSELHSNLNHRCIDSNPSEERLEKPQPIYFEEGLDENDRVPEIEESLHRLEDYRLTSVEPIEEINVGTEEEPHILKIGTGLDPTQRARMIDFLKEYQEVFAWSYTDMPGLDPSIVRHFLPLDTERFPPK</sequence>
<dbReference type="EMBL" id="PGOL01002924">
    <property type="protein sequence ID" value="PKI44258.1"/>
    <property type="molecule type" value="Genomic_DNA"/>
</dbReference>
<name>A0A2I0IJS0_PUNGR</name>
<dbReference type="InterPro" id="IPR021109">
    <property type="entry name" value="Peptidase_aspartic_dom_sf"/>
</dbReference>
<evidence type="ECO:0000313" key="3">
    <source>
        <dbReference type="Proteomes" id="UP000233551"/>
    </source>
</evidence>
<accession>A0A2I0IJS0</accession>
<protein>
    <recommendedName>
        <fullName evidence="4">G-patch domain-containing protein</fullName>
    </recommendedName>
</protein>
<feature type="region of interest" description="Disordered" evidence="1">
    <location>
        <begin position="381"/>
        <end position="433"/>
    </location>
</feature>
<keyword evidence="3" id="KW-1185">Reference proteome</keyword>
<dbReference type="PANTHER" id="PTHR32108">
    <property type="entry name" value="DNA-DIRECTED RNA POLYMERASE SUBUNIT ALPHA"/>
    <property type="match status" value="1"/>
</dbReference>
<evidence type="ECO:0000256" key="1">
    <source>
        <dbReference type="SAM" id="MobiDB-lite"/>
    </source>
</evidence>
<dbReference type="STRING" id="22663.A0A2I0IJS0"/>
<dbReference type="AlphaFoldDB" id="A0A2I0IJS0"/>
<comment type="caution">
    <text evidence="2">The sequence shown here is derived from an EMBL/GenBank/DDBJ whole genome shotgun (WGS) entry which is preliminary data.</text>
</comment>
<dbReference type="CDD" id="cd00303">
    <property type="entry name" value="retropepsin_like"/>
    <property type="match status" value="1"/>
</dbReference>
<dbReference type="PANTHER" id="PTHR32108:SF9">
    <property type="entry name" value="REVERSE TRANSCRIPTASE RNASE H-LIKE DOMAIN-CONTAINING PROTEIN"/>
    <property type="match status" value="1"/>
</dbReference>
<dbReference type="Proteomes" id="UP000233551">
    <property type="component" value="Unassembled WGS sequence"/>
</dbReference>
<organism evidence="2 3">
    <name type="scientific">Punica granatum</name>
    <name type="common">Pomegranate</name>
    <dbReference type="NCBI Taxonomy" id="22663"/>
    <lineage>
        <taxon>Eukaryota</taxon>
        <taxon>Viridiplantae</taxon>
        <taxon>Streptophyta</taxon>
        <taxon>Embryophyta</taxon>
        <taxon>Tracheophyta</taxon>
        <taxon>Spermatophyta</taxon>
        <taxon>Magnoliopsida</taxon>
        <taxon>eudicotyledons</taxon>
        <taxon>Gunneridae</taxon>
        <taxon>Pentapetalae</taxon>
        <taxon>rosids</taxon>
        <taxon>malvids</taxon>
        <taxon>Myrtales</taxon>
        <taxon>Lythraceae</taxon>
        <taxon>Punica</taxon>
    </lineage>
</organism>
<evidence type="ECO:0008006" key="4">
    <source>
        <dbReference type="Google" id="ProtNLM"/>
    </source>
</evidence>
<reference evidence="2 3" key="1">
    <citation type="submission" date="2017-11" db="EMBL/GenBank/DDBJ databases">
        <title>De-novo sequencing of pomegranate (Punica granatum L.) genome.</title>
        <authorList>
            <person name="Akparov Z."/>
            <person name="Amiraslanov A."/>
            <person name="Hajiyeva S."/>
            <person name="Abbasov M."/>
            <person name="Kaur K."/>
            <person name="Hamwieh A."/>
            <person name="Solovyev V."/>
            <person name="Salamov A."/>
            <person name="Braich B."/>
            <person name="Kosarev P."/>
            <person name="Mahmoud A."/>
            <person name="Hajiyev E."/>
            <person name="Babayeva S."/>
            <person name="Izzatullayeva V."/>
            <person name="Mammadov A."/>
            <person name="Mammadov A."/>
            <person name="Sharifova S."/>
            <person name="Ojaghi J."/>
            <person name="Eynullazada K."/>
            <person name="Bayramov B."/>
            <person name="Abdulazimova A."/>
            <person name="Shahmuradov I."/>
        </authorList>
    </citation>
    <scope>NUCLEOTIDE SEQUENCE [LARGE SCALE GENOMIC DNA]</scope>
    <source>
        <strain evidence="3">cv. AG2017</strain>
        <tissue evidence="2">Leaf</tissue>
    </source>
</reference>
<evidence type="ECO:0000313" key="2">
    <source>
        <dbReference type="EMBL" id="PKI44258.1"/>
    </source>
</evidence>
<proteinExistence type="predicted"/>
<gene>
    <name evidence="2" type="ORF">CRG98_035332</name>
</gene>
<dbReference type="Gene3D" id="2.40.70.10">
    <property type="entry name" value="Acid Proteases"/>
    <property type="match status" value="1"/>
</dbReference>